<dbReference type="GO" id="GO:0016301">
    <property type="term" value="F:kinase activity"/>
    <property type="evidence" value="ECO:0007669"/>
    <property type="project" value="UniProtKB-KW"/>
</dbReference>
<dbReference type="GO" id="GO:0005737">
    <property type="term" value="C:cytoplasm"/>
    <property type="evidence" value="ECO:0007669"/>
    <property type="project" value="UniProtKB-SubCell"/>
</dbReference>
<evidence type="ECO:0000256" key="5">
    <source>
        <dbReference type="ARBA" id="ARBA00022679"/>
    </source>
</evidence>
<dbReference type="Proteomes" id="UP000287239">
    <property type="component" value="Unassembled WGS sequence"/>
</dbReference>
<dbReference type="PROSITE" id="PS51101">
    <property type="entry name" value="PTS_EIIB_TYPE_4"/>
    <property type="match status" value="1"/>
</dbReference>
<dbReference type="GO" id="GO:0008982">
    <property type="term" value="F:protein-N(PI)-phosphohistidine-sugar phosphotransferase activity"/>
    <property type="evidence" value="ECO:0007669"/>
    <property type="project" value="InterPro"/>
</dbReference>
<dbReference type="Gene3D" id="3.40.35.10">
    <property type="entry name" value="Phosphotransferase system, sorbose subfamily IIB component"/>
    <property type="match status" value="1"/>
</dbReference>
<keyword evidence="5" id="KW-0808">Transferase</keyword>
<accession>A0A429ZDW0</accession>
<evidence type="ECO:0000256" key="7">
    <source>
        <dbReference type="ARBA" id="ARBA00022777"/>
    </source>
</evidence>
<dbReference type="OrthoDB" id="9788818at2"/>
<dbReference type="InterPro" id="IPR036667">
    <property type="entry name" value="PTS_IIB_sorbose-sp_sf"/>
</dbReference>
<feature type="modified residue" description="Phosphohistidine; by EIIA" evidence="9">
    <location>
        <position position="15"/>
    </location>
</feature>
<keyword evidence="12" id="KW-1185">Reference proteome</keyword>
<evidence type="ECO:0000313" key="12">
    <source>
        <dbReference type="Proteomes" id="UP000287239"/>
    </source>
</evidence>
<evidence type="ECO:0000259" key="10">
    <source>
        <dbReference type="PROSITE" id="PS51101"/>
    </source>
</evidence>
<dbReference type="Pfam" id="PF03830">
    <property type="entry name" value="PTSIIB_sorb"/>
    <property type="match status" value="1"/>
</dbReference>
<dbReference type="RefSeq" id="WP_126782090.1">
    <property type="nucleotide sequence ID" value="NZ_JBQDMR010000011.1"/>
</dbReference>
<gene>
    <name evidence="11" type="ORF">CBF35_13670</name>
</gene>
<protein>
    <submittedName>
        <fullName evidence="11">PTS N-acetylgalactosamine transporter subunit IIB</fullName>
    </submittedName>
</protein>
<keyword evidence="7" id="KW-0418">Kinase</keyword>
<dbReference type="GeneID" id="98569392"/>
<dbReference type="InterPro" id="IPR018455">
    <property type="entry name" value="PTS_IIB_sorbose-sp_subgr"/>
</dbReference>
<dbReference type="GO" id="GO:0009401">
    <property type="term" value="P:phosphoenolpyruvate-dependent sugar phosphotransferase system"/>
    <property type="evidence" value="ECO:0007669"/>
    <property type="project" value="UniProtKB-KW"/>
</dbReference>
<dbReference type="NCBIfam" id="NF007288">
    <property type="entry name" value="PRK09756.1"/>
    <property type="match status" value="1"/>
</dbReference>
<sequence length="158" mass="17517">MANILLTRIDNRLIHGQVATQWNSYLGANLLLVANDKVAGDKMRQGLMDMAAPTGVATRYFTLQKTIEIIHKAADRQKIFIICETPADVLTLVEGGVPISKVNIGNMHMSEGKKQVATSVAVDDKDVKAFAKLQEKNVELEIRRVPTMQAEDLNKLFK</sequence>
<proteinExistence type="predicted"/>
<evidence type="ECO:0000256" key="8">
    <source>
        <dbReference type="PIRSR" id="PIRSR618455-1"/>
    </source>
</evidence>
<evidence type="ECO:0000256" key="2">
    <source>
        <dbReference type="ARBA" id="ARBA00022448"/>
    </source>
</evidence>
<organism evidence="11 12">
    <name type="scientific">Vagococcus salmoninarum</name>
    <dbReference type="NCBI Taxonomy" id="2739"/>
    <lineage>
        <taxon>Bacteria</taxon>
        <taxon>Bacillati</taxon>
        <taxon>Bacillota</taxon>
        <taxon>Bacilli</taxon>
        <taxon>Lactobacillales</taxon>
        <taxon>Enterococcaceae</taxon>
        <taxon>Vagococcus</taxon>
    </lineage>
</organism>
<dbReference type="CDD" id="cd00001">
    <property type="entry name" value="PTS_IIB_man"/>
    <property type="match status" value="1"/>
</dbReference>
<dbReference type="NCBIfam" id="NF008508">
    <property type="entry name" value="PRK11425.1"/>
    <property type="match status" value="1"/>
</dbReference>
<evidence type="ECO:0000313" key="11">
    <source>
        <dbReference type="EMBL" id="RST91880.1"/>
    </source>
</evidence>
<keyword evidence="6" id="KW-0598">Phosphotransferase system</keyword>
<keyword evidence="3" id="KW-0963">Cytoplasm</keyword>
<keyword evidence="4" id="KW-0762">Sugar transport</keyword>
<evidence type="ECO:0000256" key="3">
    <source>
        <dbReference type="ARBA" id="ARBA00022490"/>
    </source>
</evidence>
<evidence type="ECO:0000256" key="9">
    <source>
        <dbReference type="PIRSR" id="PIRSR618455-2"/>
    </source>
</evidence>
<name>A0A429ZDW0_9ENTE</name>
<feature type="domain" description="PTS EIIB type-4" evidence="10">
    <location>
        <begin position="1"/>
        <end position="158"/>
    </location>
</feature>
<dbReference type="SUPFAM" id="SSF52728">
    <property type="entry name" value="PTS IIb component"/>
    <property type="match status" value="1"/>
</dbReference>
<dbReference type="EMBL" id="NGJU01000026">
    <property type="protein sequence ID" value="RST91880.1"/>
    <property type="molecule type" value="Genomic_DNA"/>
</dbReference>
<evidence type="ECO:0000256" key="4">
    <source>
        <dbReference type="ARBA" id="ARBA00022597"/>
    </source>
</evidence>
<reference evidence="11 12" key="1">
    <citation type="submission" date="2017-05" db="EMBL/GenBank/DDBJ databases">
        <title>Vagococcus spp. assemblies.</title>
        <authorList>
            <person name="Gulvik C.A."/>
        </authorList>
    </citation>
    <scope>NUCLEOTIDE SEQUENCE [LARGE SCALE GENOMIC DNA]</scope>
    <source>
        <strain evidence="11 12">NCFB 2777</strain>
    </source>
</reference>
<evidence type="ECO:0000256" key="1">
    <source>
        <dbReference type="ARBA" id="ARBA00004496"/>
    </source>
</evidence>
<dbReference type="AlphaFoldDB" id="A0A429ZDW0"/>
<comment type="caution">
    <text evidence="11">The sequence shown here is derived from an EMBL/GenBank/DDBJ whole genome shotgun (WGS) entry which is preliminary data.</text>
</comment>
<comment type="subcellular location">
    <subcellularLocation>
        <location evidence="1">Cytoplasm</location>
    </subcellularLocation>
</comment>
<feature type="active site" description="Pros-phosphohistidine intermediate; for EIIB activity" evidence="8">
    <location>
        <position position="15"/>
    </location>
</feature>
<dbReference type="NCBIfam" id="TIGR00854">
    <property type="entry name" value="pts-sorbose"/>
    <property type="match status" value="1"/>
</dbReference>
<keyword evidence="2" id="KW-0813">Transport</keyword>
<dbReference type="InterPro" id="IPR004720">
    <property type="entry name" value="PTS_IIB_sorbose-sp"/>
</dbReference>
<evidence type="ECO:0000256" key="6">
    <source>
        <dbReference type="ARBA" id="ARBA00022683"/>
    </source>
</evidence>